<evidence type="ECO:0000313" key="14">
    <source>
        <dbReference type="Proteomes" id="UP000178606"/>
    </source>
</evidence>
<evidence type="ECO:0000256" key="10">
    <source>
        <dbReference type="ARBA" id="ARBA00023209"/>
    </source>
</evidence>
<name>A0A1F6CUC2_HANXR</name>
<evidence type="ECO:0000256" key="1">
    <source>
        <dbReference type="ARBA" id="ARBA00001946"/>
    </source>
</evidence>
<evidence type="ECO:0000256" key="8">
    <source>
        <dbReference type="ARBA" id="ARBA00022842"/>
    </source>
</evidence>
<dbReference type="InterPro" id="IPR016064">
    <property type="entry name" value="NAD/diacylglycerol_kinase_sf"/>
</dbReference>
<dbReference type="InterPro" id="IPR001206">
    <property type="entry name" value="Diacylglycerol_kinase_cat_dom"/>
</dbReference>
<keyword evidence="10" id="KW-0594">Phospholipid biosynthesis</keyword>
<dbReference type="AlphaFoldDB" id="A0A1F6CUC2"/>
<evidence type="ECO:0000256" key="6">
    <source>
        <dbReference type="ARBA" id="ARBA00022777"/>
    </source>
</evidence>
<organism evidence="13 14">
    <name type="scientific">Handelsmanbacteria sp. (strain RIFCSPLOWO2_12_FULL_64_10)</name>
    <dbReference type="NCBI Taxonomy" id="1817868"/>
    <lineage>
        <taxon>Bacteria</taxon>
        <taxon>Candidatus Handelsmaniibacteriota</taxon>
    </lineage>
</organism>
<reference evidence="13 14" key="1">
    <citation type="journal article" date="2016" name="Nat. Commun.">
        <title>Thousands of microbial genomes shed light on interconnected biogeochemical processes in an aquifer system.</title>
        <authorList>
            <person name="Anantharaman K."/>
            <person name="Brown C.T."/>
            <person name="Hug L.A."/>
            <person name="Sharon I."/>
            <person name="Castelle C.J."/>
            <person name="Probst A.J."/>
            <person name="Thomas B.C."/>
            <person name="Singh A."/>
            <person name="Wilkins M.J."/>
            <person name="Karaoz U."/>
            <person name="Brodie E.L."/>
            <person name="Williams K.H."/>
            <person name="Hubbard S.S."/>
            <person name="Banfield J.F."/>
        </authorList>
    </citation>
    <scope>NUCLEOTIDE SEQUENCE [LARGE SCALE GENOMIC DNA]</scope>
    <source>
        <strain evidence="14">RIFCSPLOWO2_12_FULL_64_10</strain>
    </source>
</reference>
<dbReference type="GO" id="GO:0016301">
    <property type="term" value="F:kinase activity"/>
    <property type="evidence" value="ECO:0007669"/>
    <property type="project" value="UniProtKB-KW"/>
</dbReference>
<accession>A0A1F6CUC2</accession>
<keyword evidence="3" id="KW-0808">Transferase</keyword>
<dbReference type="GO" id="GO:0005524">
    <property type="term" value="F:ATP binding"/>
    <property type="evidence" value="ECO:0007669"/>
    <property type="project" value="UniProtKB-KW"/>
</dbReference>
<keyword evidence="5" id="KW-0547">Nucleotide-binding</keyword>
<dbReference type="Pfam" id="PF19279">
    <property type="entry name" value="YegS_C"/>
    <property type="match status" value="1"/>
</dbReference>
<keyword evidence="7" id="KW-0067">ATP-binding</keyword>
<keyword evidence="8" id="KW-0460">Magnesium</keyword>
<dbReference type="PROSITE" id="PS50146">
    <property type="entry name" value="DAGK"/>
    <property type="match status" value="1"/>
</dbReference>
<dbReference type="InterPro" id="IPR005218">
    <property type="entry name" value="Diacylglycerol/lipid_kinase"/>
</dbReference>
<dbReference type="PANTHER" id="PTHR12358">
    <property type="entry name" value="SPHINGOSINE KINASE"/>
    <property type="match status" value="1"/>
</dbReference>
<keyword evidence="6" id="KW-0418">Kinase</keyword>
<dbReference type="GO" id="GO:0008654">
    <property type="term" value="P:phospholipid biosynthetic process"/>
    <property type="evidence" value="ECO:0007669"/>
    <property type="project" value="UniProtKB-KW"/>
</dbReference>
<evidence type="ECO:0000256" key="9">
    <source>
        <dbReference type="ARBA" id="ARBA00023098"/>
    </source>
</evidence>
<keyword evidence="11" id="KW-1208">Phospholipid metabolism</keyword>
<dbReference type="Gene3D" id="2.60.200.40">
    <property type="match status" value="1"/>
</dbReference>
<dbReference type="EMBL" id="MFKF01000135">
    <property type="protein sequence ID" value="OGG52759.1"/>
    <property type="molecule type" value="Genomic_DNA"/>
</dbReference>
<evidence type="ECO:0000256" key="7">
    <source>
        <dbReference type="ARBA" id="ARBA00022840"/>
    </source>
</evidence>
<keyword evidence="2" id="KW-0444">Lipid biosynthesis</keyword>
<dbReference type="Gene3D" id="3.40.50.10330">
    <property type="entry name" value="Probable inorganic polyphosphate/atp-NAD kinase, domain 1"/>
    <property type="match status" value="1"/>
</dbReference>
<comment type="caution">
    <text evidence="13">The sequence shown here is derived from an EMBL/GenBank/DDBJ whole genome shotgun (WGS) entry which is preliminary data.</text>
</comment>
<protein>
    <recommendedName>
        <fullName evidence="12">DAGKc domain-containing protein</fullName>
    </recommendedName>
</protein>
<proteinExistence type="predicted"/>
<evidence type="ECO:0000259" key="12">
    <source>
        <dbReference type="PROSITE" id="PS50146"/>
    </source>
</evidence>
<dbReference type="InterPro" id="IPR017438">
    <property type="entry name" value="ATP-NAD_kinase_N"/>
</dbReference>
<dbReference type="SUPFAM" id="SSF111331">
    <property type="entry name" value="NAD kinase/diacylglycerol kinase-like"/>
    <property type="match status" value="1"/>
</dbReference>
<keyword evidence="4" id="KW-0479">Metal-binding</keyword>
<feature type="domain" description="DAGKc" evidence="12">
    <location>
        <begin position="3"/>
        <end position="132"/>
    </location>
</feature>
<dbReference type="InterPro" id="IPR045540">
    <property type="entry name" value="YegS/DAGK_C"/>
</dbReference>
<dbReference type="Proteomes" id="UP000178606">
    <property type="component" value="Unassembled WGS sequence"/>
</dbReference>
<dbReference type="NCBIfam" id="TIGR00147">
    <property type="entry name" value="YegS/Rv2252/BmrU family lipid kinase"/>
    <property type="match status" value="1"/>
</dbReference>
<dbReference type="PANTHER" id="PTHR12358:SF106">
    <property type="entry name" value="LIPID KINASE YEGS"/>
    <property type="match status" value="1"/>
</dbReference>
<dbReference type="GO" id="GO:0046872">
    <property type="term" value="F:metal ion binding"/>
    <property type="evidence" value="ECO:0007669"/>
    <property type="project" value="UniProtKB-KW"/>
</dbReference>
<dbReference type="GO" id="GO:0005886">
    <property type="term" value="C:plasma membrane"/>
    <property type="evidence" value="ECO:0007669"/>
    <property type="project" value="TreeGrafter"/>
</dbReference>
<evidence type="ECO:0000313" key="13">
    <source>
        <dbReference type="EMBL" id="OGG52759.1"/>
    </source>
</evidence>
<sequence length="294" mass="30926">MSPAFSRIRFIVNPSAGRRKGDVGALIRETLDRSGVDFEVLWTQRRGHAEALAQEAVQEGIGLVVAAGGDGTVHEVASGLLGTETALGILPCGSGNGLARALRIPLSLPRACRALLTAGVRRIDAGRVNGRPFFATAGVGLDALVAARYEGSKRRGLLPYVILTARTFFTRAPEEVTLTLDAGPPLTARPILLTVANTEQYGGGAIIAPGARPDDGLLDVCLIEDVPLFRALLHAPRLFTGAIHRMRGVRLFRAASIQIVRPAPGPFQMDGEALRGEATLSVQVVPGALKVAAP</sequence>
<evidence type="ECO:0000256" key="5">
    <source>
        <dbReference type="ARBA" id="ARBA00022741"/>
    </source>
</evidence>
<evidence type="ECO:0000256" key="11">
    <source>
        <dbReference type="ARBA" id="ARBA00023264"/>
    </source>
</evidence>
<evidence type="ECO:0000256" key="2">
    <source>
        <dbReference type="ARBA" id="ARBA00022516"/>
    </source>
</evidence>
<evidence type="ECO:0000256" key="3">
    <source>
        <dbReference type="ARBA" id="ARBA00022679"/>
    </source>
</evidence>
<dbReference type="SMART" id="SM00046">
    <property type="entry name" value="DAGKc"/>
    <property type="match status" value="1"/>
</dbReference>
<keyword evidence="9" id="KW-0443">Lipid metabolism</keyword>
<dbReference type="Pfam" id="PF00781">
    <property type="entry name" value="DAGK_cat"/>
    <property type="match status" value="1"/>
</dbReference>
<comment type="cofactor">
    <cofactor evidence="1">
        <name>Mg(2+)</name>
        <dbReference type="ChEBI" id="CHEBI:18420"/>
    </cofactor>
</comment>
<dbReference type="InterPro" id="IPR050187">
    <property type="entry name" value="Lipid_Phosphate_FormReg"/>
</dbReference>
<gene>
    <name evidence="13" type="ORF">A3F84_10030</name>
</gene>
<evidence type="ECO:0000256" key="4">
    <source>
        <dbReference type="ARBA" id="ARBA00022723"/>
    </source>
</evidence>